<evidence type="ECO:0000256" key="11">
    <source>
        <dbReference type="ARBA" id="ARBA00023136"/>
    </source>
</evidence>
<evidence type="ECO:0000256" key="8">
    <source>
        <dbReference type="ARBA" id="ARBA00023004"/>
    </source>
</evidence>
<feature type="domain" description="TonB-dependent receptor plug" evidence="17">
    <location>
        <begin position="110"/>
        <end position="208"/>
    </location>
</feature>
<keyword evidence="11 14" id="KW-0472">Membrane</keyword>
<evidence type="ECO:0000256" key="7">
    <source>
        <dbReference type="ARBA" id="ARBA00022729"/>
    </source>
</evidence>
<dbReference type="GO" id="GO:0015344">
    <property type="term" value="F:siderophore uptake transmembrane transporter activity"/>
    <property type="evidence" value="ECO:0007669"/>
    <property type="project" value="TreeGrafter"/>
</dbReference>
<keyword evidence="12 18" id="KW-0675">Receptor</keyword>
<comment type="caution">
    <text evidence="18">The sequence shown here is derived from an EMBL/GenBank/DDBJ whole genome shotgun (WGS) entry which is preliminary data.</text>
</comment>
<dbReference type="Pfam" id="PF07715">
    <property type="entry name" value="Plug"/>
    <property type="match status" value="1"/>
</dbReference>
<evidence type="ECO:0000256" key="6">
    <source>
        <dbReference type="ARBA" id="ARBA00022692"/>
    </source>
</evidence>
<keyword evidence="4 14" id="KW-1134">Transmembrane beta strand</keyword>
<keyword evidence="7" id="KW-0732">Signal</keyword>
<name>A0A506U648_9HYPH</name>
<protein>
    <submittedName>
        <fullName evidence="18">TonB-dependent siderophore receptor</fullName>
    </submittedName>
</protein>
<evidence type="ECO:0000256" key="14">
    <source>
        <dbReference type="PROSITE-ProRule" id="PRU01360"/>
    </source>
</evidence>
<keyword evidence="10 15" id="KW-0798">TonB box</keyword>
<keyword evidence="8" id="KW-0408">Iron</keyword>
<dbReference type="OrthoDB" id="9760333at2"/>
<dbReference type="PANTHER" id="PTHR32552:SF68">
    <property type="entry name" value="FERRICHROME OUTER MEMBRANE TRANSPORTER_PHAGE RECEPTOR"/>
    <property type="match status" value="1"/>
</dbReference>
<accession>A0A506U648</accession>
<organism evidence="18 19">
    <name type="scientific">Pararhizobium mangrovi</name>
    <dbReference type="NCBI Taxonomy" id="2590452"/>
    <lineage>
        <taxon>Bacteria</taxon>
        <taxon>Pseudomonadati</taxon>
        <taxon>Pseudomonadota</taxon>
        <taxon>Alphaproteobacteria</taxon>
        <taxon>Hyphomicrobiales</taxon>
        <taxon>Rhizobiaceae</taxon>
        <taxon>Rhizobium/Agrobacterium group</taxon>
        <taxon>Pararhizobium</taxon>
    </lineage>
</organism>
<dbReference type="SUPFAM" id="SSF56935">
    <property type="entry name" value="Porins"/>
    <property type="match status" value="1"/>
</dbReference>
<dbReference type="InterPro" id="IPR012910">
    <property type="entry name" value="Plug_dom"/>
</dbReference>
<comment type="subcellular location">
    <subcellularLocation>
        <location evidence="1 14">Cell outer membrane</location>
        <topology evidence="1 14">Multi-pass membrane protein</topology>
    </subcellularLocation>
</comment>
<dbReference type="InterPro" id="IPR010105">
    <property type="entry name" value="TonB_sidphr_rcpt"/>
</dbReference>
<evidence type="ECO:0000256" key="3">
    <source>
        <dbReference type="ARBA" id="ARBA00022448"/>
    </source>
</evidence>
<dbReference type="GO" id="GO:0009279">
    <property type="term" value="C:cell outer membrane"/>
    <property type="evidence" value="ECO:0007669"/>
    <property type="project" value="UniProtKB-SubCell"/>
</dbReference>
<dbReference type="PANTHER" id="PTHR32552">
    <property type="entry name" value="FERRICHROME IRON RECEPTOR-RELATED"/>
    <property type="match status" value="1"/>
</dbReference>
<reference evidence="18 19" key="1">
    <citation type="submission" date="2019-06" db="EMBL/GenBank/DDBJ databases">
        <authorList>
            <person name="Li M."/>
        </authorList>
    </citation>
    <scope>NUCLEOTIDE SEQUENCE [LARGE SCALE GENOMIC DNA]</scope>
    <source>
        <strain evidence="18 19">BGMRC6574</strain>
    </source>
</reference>
<dbReference type="GO" id="GO:0015891">
    <property type="term" value="P:siderophore transport"/>
    <property type="evidence" value="ECO:0007669"/>
    <property type="project" value="InterPro"/>
</dbReference>
<keyword evidence="3 14" id="KW-0813">Transport</keyword>
<evidence type="ECO:0000259" key="17">
    <source>
        <dbReference type="Pfam" id="PF07715"/>
    </source>
</evidence>
<dbReference type="Gene3D" id="2.170.130.10">
    <property type="entry name" value="TonB-dependent receptor, plug domain"/>
    <property type="match status" value="1"/>
</dbReference>
<dbReference type="Pfam" id="PF00593">
    <property type="entry name" value="TonB_dep_Rec_b-barrel"/>
    <property type="match status" value="1"/>
</dbReference>
<evidence type="ECO:0000256" key="1">
    <source>
        <dbReference type="ARBA" id="ARBA00004571"/>
    </source>
</evidence>
<dbReference type="PROSITE" id="PS52016">
    <property type="entry name" value="TONB_DEPENDENT_REC_3"/>
    <property type="match status" value="1"/>
</dbReference>
<evidence type="ECO:0000256" key="2">
    <source>
        <dbReference type="ARBA" id="ARBA00009810"/>
    </source>
</evidence>
<dbReference type="Proteomes" id="UP000320314">
    <property type="component" value="Unassembled WGS sequence"/>
</dbReference>
<keyword evidence="9" id="KW-0406">Ion transport</keyword>
<dbReference type="FunFam" id="2.40.170.20:FF:000005">
    <property type="entry name" value="TonB-dependent siderophore receptor"/>
    <property type="match status" value="1"/>
</dbReference>
<dbReference type="Gene3D" id="2.40.170.20">
    <property type="entry name" value="TonB-dependent receptor, beta-barrel domain"/>
    <property type="match status" value="1"/>
</dbReference>
<keyword evidence="19" id="KW-1185">Reference proteome</keyword>
<dbReference type="AlphaFoldDB" id="A0A506U648"/>
<dbReference type="EMBL" id="VHLH01000013">
    <property type="protein sequence ID" value="TPW28958.1"/>
    <property type="molecule type" value="Genomic_DNA"/>
</dbReference>
<evidence type="ECO:0000256" key="5">
    <source>
        <dbReference type="ARBA" id="ARBA00022496"/>
    </source>
</evidence>
<feature type="domain" description="TonB-dependent receptor-like beta-barrel" evidence="16">
    <location>
        <begin position="309"/>
        <end position="723"/>
    </location>
</feature>
<dbReference type="GO" id="GO:0038023">
    <property type="term" value="F:signaling receptor activity"/>
    <property type="evidence" value="ECO:0007669"/>
    <property type="project" value="InterPro"/>
</dbReference>
<gene>
    <name evidence="18" type="ORF">FJU11_08215</name>
</gene>
<dbReference type="CDD" id="cd01347">
    <property type="entry name" value="ligand_gated_channel"/>
    <property type="match status" value="1"/>
</dbReference>
<comment type="similarity">
    <text evidence="2 14 15">Belongs to the TonB-dependent receptor family.</text>
</comment>
<evidence type="ECO:0000259" key="16">
    <source>
        <dbReference type="Pfam" id="PF00593"/>
    </source>
</evidence>
<dbReference type="InterPro" id="IPR036942">
    <property type="entry name" value="Beta-barrel_TonB_sf"/>
</dbReference>
<keyword evidence="13 14" id="KW-0998">Cell outer membrane</keyword>
<evidence type="ECO:0000256" key="15">
    <source>
        <dbReference type="RuleBase" id="RU003357"/>
    </source>
</evidence>
<proteinExistence type="inferred from homology"/>
<evidence type="ECO:0000256" key="10">
    <source>
        <dbReference type="ARBA" id="ARBA00023077"/>
    </source>
</evidence>
<sequence length="754" mass="81713">MSASLPFMPPPTMNPKDEYKCHVFGGHVVNRTKQSPNVPLKAVLLATCTLSWAMGWTMAAHAQEASSDATTLERLSVEAGTGALEDATGPVGGIVAERSATGTKTDTAIVDTPQSIAVVSAEQMQEQAVQSNSEALRYVPGISSESFGADPRADWIRSRGFQVPEYLDGLRLPRGVFAWQQIDPWLLERIEVLKGPSSGLYGQTPPGGLVNMVSKRPTDEPLHEVQIQTGSPERYQGAFDFGGPLDPAGVFSYRLAGLARSAETNVDYVQDDRLEIAPALKWSPDEATSLTVLGHYVTKDSESLQFLPALGTLYDNPNGNISRDFFVGEPGFDDFDFEQYGIGYLFEHTFDSGVTVRQNLRYGTIDYDLDVVRTHPVFGLRADGRSLARIAAGIHDETSALTVDTNATGDFDTGPVRHTWLAGIDFIDQDTDYSYTSGDVADLDIYDPQYGASVGPLATLVDQDQSLDQLGLYLQDQMVFDRWHLTLAGRHDWSESVTDDRLSGSNAAVDDSQFTGRAGLLYAFDSGVSPYVSYSTSFEPQTGSDADGDAYVPTEGEQVEVGIKYQPPGTRSLFTLAAYDLGQDNVLVSNVITNVREQVGEVRVRGIEAEAKIDMSNGFEIIASYAYQDSEIVEATDGTQGNRVPYVPEHQASAWVNYSFETGPLAGLGLGGGVRAAGASYGDTGNSIEADGYTLFDAAVRYDFGARQEKLEGLKLAVNASNLFDKEYVASCNSTNACYYGNGRAVRGTLSYEW</sequence>
<dbReference type="InterPro" id="IPR037066">
    <property type="entry name" value="Plug_dom_sf"/>
</dbReference>
<evidence type="ECO:0000313" key="19">
    <source>
        <dbReference type="Proteomes" id="UP000320314"/>
    </source>
</evidence>
<dbReference type="InterPro" id="IPR039426">
    <property type="entry name" value="TonB-dep_rcpt-like"/>
</dbReference>
<dbReference type="FunFam" id="2.170.130.10:FF:000001">
    <property type="entry name" value="Catecholate siderophore TonB-dependent receptor"/>
    <property type="match status" value="1"/>
</dbReference>
<dbReference type="NCBIfam" id="TIGR01783">
    <property type="entry name" value="TonB-siderophor"/>
    <property type="match status" value="1"/>
</dbReference>
<evidence type="ECO:0000256" key="13">
    <source>
        <dbReference type="ARBA" id="ARBA00023237"/>
    </source>
</evidence>
<dbReference type="InterPro" id="IPR000531">
    <property type="entry name" value="Beta-barrel_TonB"/>
</dbReference>
<evidence type="ECO:0000256" key="12">
    <source>
        <dbReference type="ARBA" id="ARBA00023170"/>
    </source>
</evidence>
<keyword evidence="5" id="KW-0410">Iron transport</keyword>
<evidence type="ECO:0000256" key="4">
    <source>
        <dbReference type="ARBA" id="ARBA00022452"/>
    </source>
</evidence>
<keyword evidence="6 14" id="KW-0812">Transmembrane</keyword>
<evidence type="ECO:0000313" key="18">
    <source>
        <dbReference type="EMBL" id="TPW28958.1"/>
    </source>
</evidence>
<evidence type="ECO:0000256" key="9">
    <source>
        <dbReference type="ARBA" id="ARBA00023065"/>
    </source>
</evidence>